<keyword evidence="3" id="KW-1185">Reference proteome</keyword>
<evidence type="ECO:0008006" key="4">
    <source>
        <dbReference type="Google" id="ProtNLM"/>
    </source>
</evidence>
<feature type="transmembrane region" description="Helical" evidence="1">
    <location>
        <begin position="117"/>
        <end position="135"/>
    </location>
</feature>
<keyword evidence="1" id="KW-0812">Transmembrane</keyword>
<feature type="transmembrane region" description="Helical" evidence="1">
    <location>
        <begin position="59"/>
        <end position="80"/>
    </location>
</feature>
<evidence type="ECO:0000256" key="1">
    <source>
        <dbReference type="SAM" id="Phobius"/>
    </source>
</evidence>
<evidence type="ECO:0000313" key="3">
    <source>
        <dbReference type="Proteomes" id="UP001176468"/>
    </source>
</evidence>
<dbReference type="EMBL" id="JAUQSZ010000001">
    <property type="protein sequence ID" value="MDO7841135.1"/>
    <property type="molecule type" value="Genomic_DNA"/>
</dbReference>
<dbReference type="RefSeq" id="WP_304559548.1">
    <property type="nucleotide sequence ID" value="NZ_JAUQSZ010000001.1"/>
</dbReference>
<proteinExistence type="predicted"/>
<dbReference type="Proteomes" id="UP001176468">
    <property type="component" value="Unassembled WGS sequence"/>
</dbReference>
<name>A0ABT8ZU87_9SPHN</name>
<feature type="transmembrane region" description="Helical" evidence="1">
    <location>
        <begin position="12"/>
        <end position="32"/>
    </location>
</feature>
<keyword evidence="1" id="KW-1133">Transmembrane helix</keyword>
<feature type="transmembrane region" description="Helical" evidence="1">
    <location>
        <begin position="87"/>
        <end position="111"/>
    </location>
</feature>
<evidence type="ECO:0000313" key="2">
    <source>
        <dbReference type="EMBL" id="MDO7841135.1"/>
    </source>
</evidence>
<gene>
    <name evidence="2" type="ORF">Q5H94_02250</name>
</gene>
<sequence>MASFGKLRPPIWFYVIGVLLLLWGAMGVYAFYADVTMSAADLAKLPAYDQRLLASRPVWFPWLYGASVWSGLIGSALLLARSAHARWLFIVSLITVVVMFGFIFIATDLIAVKGVGVAMGFPVFIFAICVLEVWLSGHAIKRRWIG</sequence>
<reference evidence="2" key="1">
    <citation type="submission" date="2023-07" db="EMBL/GenBank/DDBJ databases">
        <authorList>
            <person name="Kim M.K."/>
        </authorList>
    </citation>
    <scope>NUCLEOTIDE SEQUENCE</scope>
    <source>
        <strain evidence="2">CA1-15</strain>
    </source>
</reference>
<accession>A0ABT8ZU87</accession>
<keyword evidence="1" id="KW-0472">Membrane</keyword>
<organism evidence="2 3">
    <name type="scientific">Sphingomonas immobilis</name>
    <dbReference type="NCBI Taxonomy" id="3063997"/>
    <lineage>
        <taxon>Bacteria</taxon>
        <taxon>Pseudomonadati</taxon>
        <taxon>Pseudomonadota</taxon>
        <taxon>Alphaproteobacteria</taxon>
        <taxon>Sphingomonadales</taxon>
        <taxon>Sphingomonadaceae</taxon>
        <taxon>Sphingomonas</taxon>
    </lineage>
</organism>
<protein>
    <recommendedName>
        <fullName evidence="4">Sugar transporter</fullName>
    </recommendedName>
</protein>
<comment type="caution">
    <text evidence="2">The sequence shown here is derived from an EMBL/GenBank/DDBJ whole genome shotgun (WGS) entry which is preliminary data.</text>
</comment>